<comment type="caution">
    <text evidence="1">The sequence shown here is derived from an EMBL/GenBank/DDBJ whole genome shotgun (WGS) entry which is preliminary data.</text>
</comment>
<proteinExistence type="predicted"/>
<sequence>MLSSRGAEVRGHKYKDLWAQLPEAARAKIMVVAKNRSPGHTDFSNVERLLVWYQYIFEKARYSYEIYDGYTPEEMRELGNYWEELGAPSEEALIQYHPEELFCLTEGLLAYVEEAL</sequence>
<keyword evidence="2" id="KW-1185">Reference proteome</keyword>
<accession>A0ABW0NK00</accession>
<dbReference type="RefSeq" id="WP_376852850.1">
    <property type="nucleotide sequence ID" value="NZ_JBHSMF010000015.1"/>
</dbReference>
<dbReference type="EMBL" id="JBHSMF010000015">
    <property type="protein sequence ID" value="MFC5500610.1"/>
    <property type="molecule type" value="Genomic_DNA"/>
</dbReference>
<gene>
    <name evidence="1" type="ORF">ACFPOE_23915</name>
</gene>
<reference evidence="2" key="1">
    <citation type="journal article" date="2019" name="Int. J. Syst. Evol. Microbiol.">
        <title>The Global Catalogue of Microorganisms (GCM) 10K type strain sequencing project: providing services to taxonomists for standard genome sequencing and annotation.</title>
        <authorList>
            <consortium name="The Broad Institute Genomics Platform"/>
            <consortium name="The Broad Institute Genome Sequencing Center for Infectious Disease"/>
            <person name="Wu L."/>
            <person name="Ma J."/>
        </authorList>
    </citation>
    <scope>NUCLEOTIDE SEQUENCE [LARGE SCALE GENOMIC DNA]</scope>
    <source>
        <strain evidence="2">CCUG 57401</strain>
    </source>
</reference>
<name>A0ABW0NK00_9BURK</name>
<evidence type="ECO:0000313" key="2">
    <source>
        <dbReference type="Proteomes" id="UP001596037"/>
    </source>
</evidence>
<evidence type="ECO:0000313" key="1">
    <source>
        <dbReference type="EMBL" id="MFC5500610.1"/>
    </source>
</evidence>
<protein>
    <submittedName>
        <fullName evidence="1">Uncharacterized protein</fullName>
    </submittedName>
</protein>
<organism evidence="1 2">
    <name type="scientific">Caenimonas terrae</name>
    <dbReference type="NCBI Taxonomy" id="696074"/>
    <lineage>
        <taxon>Bacteria</taxon>
        <taxon>Pseudomonadati</taxon>
        <taxon>Pseudomonadota</taxon>
        <taxon>Betaproteobacteria</taxon>
        <taxon>Burkholderiales</taxon>
        <taxon>Comamonadaceae</taxon>
        <taxon>Caenimonas</taxon>
    </lineage>
</organism>
<dbReference type="Proteomes" id="UP001596037">
    <property type="component" value="Unassembled WGS sequence"/>
</dbReference>